<dbReference type="InterPro" id="IPR003168">
    <property type="entry name" value="Nitrile_hydratase_bsu"/>
</dbReference>
<dbReference type="KEGG" id="msei:MSEDJ_37980"/>
<dbReference type="Pfam" id="PF21006">
    <property type="entry name" value="NHase_beta_N"/>
    <property type="match status" value="1"/>
</dbReference>
<evidence type="ECO:0000256" key="1">
    <source>
        <dbReference type="ARBA" id="ARBA00004042"/>
    </source>
</evidence>
<dbReference type="EMBL" id="AP022588">
    <property type="protein sequence ID" value="BBY29702.1"/>
    <property type="molecule type" value="Genomic_DNA"/>
</dbReference>
<evidence type="ECO:0000313" key="9">
    <source>
        <dbReference type="Proteomes" id="UP000467193"/>
    </source>
</evidence>
<dbReference type="RefSeq" id="WP_163798665.1">
    <property type="nucleotide sequence ID" value="NZ_AP022588.1"/>
</dbReference>
<dbReference type="InterPro" id="IPR024690">
    <property type="entry name" value="CN_hydtase_beta_dom_C"/>
</dbReference>
<comment type="function">
    <text evidence="1 5">NHase catalyzes the hydration of various nitrile compounds to the corresponding amides.</text>
</comment>
<feature type="domain" description="Nitrile hydratase beta subunit-like N-terminal" evidence="7">
    <location>
        <begin position="1"/>
        <end position="84"/>
    </location>
</feature>
<dbReference type="InterPro" id="IPR008990">
    <property type="entry name" value="Elect_transpt_acc-like_dom_sf"/>
</dbReference>
<comment type="catalytic activity">
    <reaction evidence="4 5">
        <text>an aliphatic primary amide = an aliphatic nitrile + H2O</text>
        <dbReference type="Rhea" id="RHEA:12673"/>
        <dbReference type="ChEBI" id="CHEBI:15377"/>
        <dbReference type="ChEBI" id="CHEBI:65285"/>
        <dbReference type="ChEBI" id="CHEBI:80291"/>
        <dbReference type="EC" id="4.2.1.84"/>
    </reaction>
</comment>
<dbReference type="GO" id="GO:0018822">
    <property type="term" value="F:nitrile hydratase activity"/>
    <property type="evidence" value="ECO:0007669"/>
    <property type="project" value="UniProtKB-EC"/>
</dbReference>
<protein>
    <recommendedName>
        <fullName evidence="5">Nitrile hydratase subunit beta</fullName>
        <shortName evidence="5">NHase</shortName>
        <ecNumber evidence="5">4.2.1.84</ecNumber>
    </recommendedName>
</protein>
<evidence type="ECO:0000256" key="5">
    <source>
        <dbReference type="PIRNR" id="PIRNR001427"/>
    </source>
</evidence>
<dbReference type="InterPro" id="IPR042262">
    <property type="entry name" value="CN_hydtase_beta_C"/>
</dbReference>
<keyword evidence="9" id="KW-1185">Reference proteome</keyword>
<dbReference type="Gene3D" id="2.30.30.50">
    <property type="match status" value="1"/>
</dbReference>
<evidence type="ECO:0000256" key="2">
    <source>
        <dbReference type="ARBA" id="ARBA00009098"/>
    </source>
</evidence>
<gene>
    <name evidence="8" type="primary">nthB</name>
    <name evidence="8" type="ORF">MSEDJ_37980</name>
</gene>
<dbReference type="PIRSF" id="PIRSF001427">
    <property type="entry name" value="NHase_beta"/>
    <property type="match status" value="1"/>
</dbReference>
<dbReference type="EC" id="4.2.1.84" evidence="5"/>
<organism evidence="8 9">
    <name type="scientific">Mycolicibacterium sediminis</name>
    <dbReference type="NCBI Taxonomy" id="1286180"/>
    <lineage>
        <taxon>Bacteria</taxon>
        <taxon>Bacillati</taxon>
        <taxon>Actinomycetota</taxon>
        <taxon>Actinomycetes</taxon>
        <taxon>Mycobacteriales</taxon>
        <taxon>Mycobacteriaceae</taxon>
        <taxon>Mycolicibacterium</taxon>
    </lineage>
</organism>
<name>A0A7I7QTU8_9MYCO</name>
<keyword evidence="3 5" id="KW-0456">Lyase</keyword>
<evidence type="ECO:0000259" key="6">
    <source>
        <dbReference type="Pfam" id="PF02211"/>
    </source>
</evidence>
<accession>A0A7I7QTU8</accession>
<reference evidence="8 9" key="1">
    <citation type="journal article" date="2019" name="Emerg. Microbes Infect.">
        <title>Comprehensive subspecies identification of 175 nontuberculous mycobacteria species based on 7547 genomic profiles.</title>
        <authorList>
            <person name="Matsumoto Y."/>
            <person name="Kinjo T."/>
            <person name="Motooka D."/>
            <person name="Nabeya D."/>
            <person name="Jung N."/>
            <person name="Uechi K."/>
            <person name="Horii T."/>
            <person name="Iida T."/>
            <person name="Fujita J."/>
            <person name="Nakamura S."/>
        </authorList>
    </citation>
    <scope>NUCLEOTIDE SEQUENCE [LARGE SCALE GENOMIC DNA]</scope>
    <source>
        <strain evidence="8 9">JCM 17899</strain>
    </source>
</reference>
<evidence type="ECO:0000313" key="8">
    <source>
        <dbReference type="EMBL" id="BBY29702.1"/>
    </source>
</evidence>
<dbReference type="NCBIfam" id="TIGR03888">
    <property type="entry name" value="nitrile_beta"/>
    <property type="match status" value="1"/>
</dbReference>
<evidence type="ECO:0000256" key="4">
    <source>
        <dbReference type="ARBA" id="ARBA00044877"/>
    </source>
</evidence>
<dbReference type="Pfam" id="PF02211">
    <property type="entry name" value="NHase_beta_C"/>
    <property type="match status" value="1"/>
</dbReference>
<dbReference type="Gene3D" id="1.10.472.20">
    <property type="entry name" value="Nitrile hydratase, beta subunit"/>
    <property type="match status" value="1"/>
</dbReference>
<sequence>MDGVHDLGGMDGFGAVHVEPDEPVFHQDWEGRVYALNTAMGARGVWNIDVGRFAIESLPPLTYVTSTYYELWLAKLERLLTERAAVLGQGTTFTVDDVGRVLTRGTYVRPATSTPRFATGDRVRARNLHPRGHTRLPRYVRGHVGVVQDVHRPNVFPDSVVRGDGEQPQWLYTVSFEGTELWGEDAEPDTTVAVNAFEPYLDQA</sequence>
<dbReference type="GO" id="GO:0046914">
    <property type="term" value="F:transition metal ion binding"/>
    <property type="evidence" value="ECO:0007669"/>
    <property type="project" value="InterPro"/>
</dbReference>
<feature type="domain" description="Nitrile hydratase beta subunit" evidence="6">
    <location>
        <begin position="108"/>
        <end position="202"/>
    </location>
</feature>
<comment type="similarity">
    <text evidence="2 5">Belongs to the nitrile hydratase subunit beta family.</text>
</comment>
<evidence type="ECO:0000256" key="3">
    <source>
        <dbReference type="ARBA" id="ARBA00023239"/>
    </source>
</evidence>
<dbReference type="AlphaFoldDB" id="A0A7I7QTU8"/>
<dbReference type="SUPFAM" id="SSF50090">
    <property type="entry name" value="Electron transport accessory proteins"/>
    <property type="match status" value="1"/>
</dbReference>
<proteinExistence type="inferred from homology"/>
<dbReference type="Proteomes" id="UP000467193">
    <property type="component" value="Chromosome"/>
</dbReference>
<dbReference type="InterPro" id="IPR049054">
    <property type="entry name" value="CN_hydtase_beta-like_N"/>
</dbReference>
<evidence type="ECO:0000259" key="7">
    <source>
        <dbReference type="Pfam" id="PF21006"/>
    </source>
</evidence>